<comment type="similarity">
    <text evidence="1">Belongs to the multi antimicrobial extrusion (MATE) (TC 2.A.66.1) family.</text>
</comment>
<proteinExistence type="inferred from homology"/>
<keyword evidence="4" id="KW-1185">Reference proteome</keyword>
<sequence length="287" mass="32267">MEQSSTIWWESTCSEQFLPCFWLPYPYVWSASTWHPSLLPLEKTLLIAAGGQAYGRWLVHCILGYAFMMPLIKFCQSHHIVFPLTCCTTAAFLLQFPMCFLLITKLKLGSQGGAMLTSILIVLDTGILATFLRFSSKCKKSLKSFLIEALHDLTGFFKVALPSALMMCLEQWTFQILTLLVKLLPNTETEMAAVIIEYNVWGHAFSQVQEVLDCVSRTTSYLAVLAILNCCQTVLAGLVRGVGWQKWGMYANLGTHYGVGLPIAIILVLVFHFDGRVICEEHHIIFL</sequence>
<dbReference type="Pfam" id="PF01554">
    <property type="entry name" value="MatE"/>
    <property type="match status" value="1"/>
</dbReference>
<name>A0ABP0U5V8_9BRYO</name>
<keyword evidence="2" id="KW-0812">Transmembrane</keyword>
<feature type="transmembrane region" description="Helical" evidence="2">
    <location>
        <begin position="80"/>
        <end position="103"/>
    </location>
</feature>
<feature type="transmembrane region" description="Helical" evidence="2">
    <location>
        <begin position="45"/>
        <end position="68"/>
    </location>
</feature>
<reference evidence="3" key="1">
    <citation type="submission" date="2024-02" db="EMBL/GenBank/DDBJ databases">
        <authorList>
            <consortium name="ELIXIR-Norway"/>
            <consortium name="Elixir Norway"/>
        </authorList>
    </citation>
    <scope>NUCLEOTIDE SEQUENCE</scope>
</reference>
<feature type="transmembrane region" description="Helical" evidence="2">
    <location>
        <begin position="254"/>
        <end position="273"/>
    </location>
</feature>
<keyword evidence="2" id="KW-0472">Membrane</keyword>
<dbReference type="InterPro" id="IPR002528">
    <property type="entry name" value="MATE_fam"/>
</dbReference>
<evidence type="ECO:0000256" key="2">
    <source>
        <dbReference type="SAM" id="Phobius"/>
    </source>
</evidence>
<organism evidence="3 4">
    <name type="scientific">Sphagnum troendelagicum</name>
    <dbReference type="NCBI Taxonomy" id="128251"/>
    <lineage>
        <taxon>Eukaryota</taxon>
        <taxon>Viridiplantae</taxon>
        <taxon>Streptophyta</taxon>
        <taxon>Embryophyta</taxon>
        <taxon>Bryophyta</taxon>
        <taxon>Sphagnophytina</taxon>
        <taxon>Sphagnopsida</taxon>
        <taxon>Sphagnales</taxon>
        <taxon>Sphagnaceae</taxon>
        <taxon>Sphagnum</taxon>
    </lineage>
</organism>
<protein>
    <submittedName>
        <fullName evidence="3">Uncharacterized protein</fullName>
    </submittedName>
</protein>
<dbReference type="PANTHER" id="PTHR11206">
    <property type="entry name" value="MULTIDRUG RESISTANCE PROTEIN"/>
    <property type="match status" value="1"/>
</dbReference>
<gene>
    <name evidence="3" type="ORF">CSSPTR1EN2_LOCUS11730</name>
</gene>
<feature type="transmembrane region" description="Helical" evidence="2">
    <location>
        <begin position="221"/>
        <end position="242"/>
    </location>
</feature>
<dbReference type="Proteomes" id="UP001497512">
    <property type="component" value="Chromosome 19"/>
</dbReference>
<dbReference type="EMBL" id="OZ019911">
    <property type="protein sequence ID" value="CAK9213425.1"/>
    <property type="molecule type" value="Genomic_DNA"/>
</dbReference>
<keyword evidence="2" id="KW-1133">Transmembrane helix</keyword>
<evidence type="ECO:0000313" key="3">
    <source>
        <dbReference type="EMBL" id="CAK9213425.1"/>
    </source>
</evidence>
<accession>A0ABP0U5V8</accession>
<evidence type="ECO:0000313" key="4">
    <source>
        <dbReference type="Proteomes" id="UP001497512"/>
    </source>
</evidence>
<evidence type="ECO:0000256" key="1">
    <source>
        <dbReference type="ARBA" id="ARBA00010199"/>
    </source>
</evidence>
<feature type="transmembrane region" description="Helical" evidence="2">
    <location>
        <begin position="115"/>
        <end position="134"/>
    </location>
</feature>